<accession>A0ABY9WUJ8</accession>
<dbReference type="RefSeq" id="WP_395818366.1">
    <property type="nucleotide sequence ID" value="NZ_CP043494.1"/>
</dbReference>
<organism evidence="3 4">
    <name type="scientific">Archangium minus</name>
    <dbReference type="NCBI Taxonomy" id="83450"/>
    <lineage>
        <taxon>Bacteria</taxon>
        <taxon>Pseudomonadati</taxon>
        <taxon>Myxococcota</taxon>
        <taxon>Myxococcia</taxon>
        <taxon>Myxococcales</taxon>
        <taxon>Cystobacterineae</taxon>
        <taxon>Archangiaceae</taxon>
        <taxon>Archangium</taxon>
    </lineage>
</organism>
<dbReference type="SUPFAM" id="SSF51735">
    <property type="entry name" value="NAD(P)-binding Rossmann-fold domains"/>
    <property type="match status" value="1"/>
</dbReference>
<evidence type="ECO:0000256" key="1">
    <source>
        <dbReference type="ARBA" id="ARBA00006484"/>
    </source>
</evidence>
<dbReference type="Pfam" id="PF13561">
    <property type="entry name" value="adh_short_C2"/>
    <property type="match status" value="1"/>
</dbReference>
<dbReference type="PRINTS" id="PR00081">
    <property type="entry name" value="GDHRDH"/>
</dbReference>
<dbReference type="InterPro" id="IPR002347">
    <property type="entry name" value="SDR_fam"/>
</dbReference>
<feature type="domain" description="Ketoreductase" evidence="2">
    <location>
        <begin position="12"/>
        <end position="198"/>
    </location>
</feature>
<dbReference type="PANTHER" id="PTHR42760">
    <property type="entry name" value="SHORT-CHAIN DEHYDROGENASES/REDUCTASES FAMILY MEMBER"/>
    <property type="match status" value="1"/>
</dbReference>
<dbReference type="EMBL" id="CP043494">
    <property type="protein sequence ID" value="WNG44796.1"/>
    <property type="molecule type" value="Genomic_DNA"/>
</dbReference>
<comment type="similarity">
    <text evidence="1">Belongs to the short-chain dehydrogenases/reductases (SDR) family.</text>
</comment>
<dbReference type="InterPro" id="IPR057326">
    <property type="entry name" value="KR_dom"/>
</dbReference>
<evidence type="ECO:0000259" key="2">
    <source>
        <dbReference type="SMART" id="SM00822"/>
    </source>
</evidence>
<dbReference type="Gene3D" id="3.40.50.720">
    <property type="entry name" value="NAD(P)-binding Rossmann-like Domain"/>
    <property type="match status" value="1"/>
</dbReference>
<gene>
    <name evidence="3" type="ORF">F0U60_12375</name>
</gene>
<reference evidence="3 4" key="1">
    <citation type="submission" date="2019-08" db="EMBL/GenBank/DDBJ databases">
        <title>Archangium and Cystobacter genomes.</title>
        <authorList>
            <person name="Chen I.-C.K."/>
            <person name="Wielgoss S."/>
        </authorList>
    </citation>
    <scope>NUCLEOTIDE SEQUENCE [LARGE SCALE GENOMIC DNA]</scope>
    <source>
        <strain evidence="3 4">Cbm 6</strain>
    </source>
</reference>
<dbReference type="SMART" id="SM00822">
    <property type="entry name" value="PKS_KR"/>
    <property type="match status" value="1"/>
</dbReference>
<dbReference type="NCBIfam" id="NF005559">
    <property type="entry name" value="PRK07231.1"/>
    <property type="match status" value="1"/>
</dbReference>
<dbReference type="Proteomes" id="UP001611383">
    <property type="component" value="Chromosome"/>
</dbReference>
<keyword evidence="4" id="KW-1185">Reference proteome</keyword>
<protein>
    <submittedName>
        <fullName evidence="3">SDR family oxidoreductase</fullName>
    </submittedName>
</protein>
<evidence type="ECO:0000313" key="3">
    <source>
        <dbReference type="EMBL" id="WNG44796.1"/>
    </source>
</evidence>
<name>A0ABY9WUJ8_9BACT</name>
<evidence type="ECO:0000313" key="4">
    <source>
        <dbReference type="Proteomes" id="UP001611383"/>
    </source>
</evidence>
<dbReference type="PRINTS" id="PR00080">
    <property type="entry name" value="SDRFAMILY"/>
</dbReference>
<dbReference type="InterPro" id="IPR036291">
    <property type="entry name" value="NAD(P)-bd_dom_sf"/>
</dbReference>
<sequence length="265" mass="27786">MAATNPFDISGKTAIVTGGAMGIGFGIVRRFIEGGANVLLSDVNEKAAMESLERLPRGPGSVEVMRVDVSEDGAGEAMVARCVERFGRVDVLVNNAGIYPNVPVSRMGPELLDQVYRVNVRGLIFASKAAGARMVQQGVGGSIINITSIAAFHPAMVGLAAYDTSKAGVTMFTKSLALELGPHRIRVNAIAPGNIYTEGGSQALKDVMTPEQEAAWRADFEKTKIPLGRLGEPDDIAKVAVFLASSASDYMTGSTVLVDGGTLLT</sequence>
<proteinExistence type="inferred from homology"/>